<comment type="caution">
    <text evidence="3">The sequence shown here is derived from an EMBL/GenBank/DDBJ whole genome shotgun (WGS) entry which is preliminary data.</text>
</comment>
<evidence type="ECO:0000313" key="4">
    <source>
        <dbReference type="Proteomes" id="UP000316256"/>
    </source>
</evidence>
<name>A0A541B9U8_9NOCA</name>
<keyword evidence="4" id="KW-1185">Reference proteome</keyword>
<dbReference type="InterPro" id="IPR001466">
    <property type="entry name" value="Beta-lactam-related"/>
</dbReference>
<protein>
    <submittedName>
        <fullName evidence="3">Beta-lactamase family protein</fullName>
    </submittedName>
</protein>
<dbReference type="AlphaFoldDB" id="A0A541B9U8"/>
<dbReference type="OrthoDB" id="3171327at2"/>
<dbReference type="SUPFAM" id="SSF56601">
    <property type="entry name" value="beta-lactamase/transpeptidase-like"/>
    <property type="match status" value="1"/>
</dbReference>
<accession>A0A541B9U8</accession>
<reference evidence="3 4" key="1">
    <citation type="submission" date="2019-06" db="EMBL/GenBank/DDBJ databases">
        <title>Rhodococcus spaelei sp. nov., isolated from a cave.</title>
        <authorList>
            <person name="Lee S.D."/>
        </authorList>
    </citation>
    <scope>NUCLEOTIDE SEQUENCE [LARGE SCALE GENOMIC DNA]</scope>
    <source>
        <strain evidence="3 4">C9-5</strain>
    </source>
</reference>
<dbReference type="Proteomes" id="UP000316256">
    <property type="component" value="Unassembled WGS sequence"/>
</dbReference>
<dbReference type="EMBL" id="VIGH01000004">
    <property type="protein sequence ID" value="TQF69008.1"/>
    <property type="molecule type" value="Genomic_DNA"/>
</dbReference>
<sequence length="485" mass="49504">MSGVVPPSEMRCFRHPGRKQTGTTVSARGGRGATVPSLVVHPNRGDLGIRSLWCGDGPSGPTTARSTTRRVTIAALATALTVASSLGLAGVGQAAEAVSFNNGSNVGDEKEQQAVAAAVQQHLLSIPGSAIAITKPSPDDPGKSIVTTYYVGQADKATGRLVGPDTQFQLDSQTKTFTAALLALRIAQGKAGLNDTAQSHIQANSGATVPTLPSPGGPPITLGELVTHRSGLADYPVNLGAGCDAEATYDVAKLGAGLGLPNSMVFEPGTDWLYSDWGYGLLGSVLTTPFGNADSTFAEAVAKELTGPLLMADTKLETEPNPNLTVLYDDGVPTCYRNNTAALAGAGGLVSTAEDMAKWAVATMGRGPGTLAPTLKKTLEYIAPGKPGTDMQMGMAWQLYPALPVELPYALKNGSGAGSQSVTELVPTTGWSVTVLANDGKATPVAVADQLRRQLSAGGAVPALPAGSSGNTGSSWNINPNPFGS</sequence>
<gene>
    <name evidence="3" type="ORF">FK531_09485</name>
</gene>
<dbReference type="Gene3D" id="3.40.710.10">
    <property type="entry name" value="DD-peptidase/beta-lactamase superfamily"/>
    <property type="match status" value="1"/>
</dbReference>
<dbReference type="InterPro" id="IPR012338">
    <property type="entry name" value="Beta-lactam/transpept-like"/>
</dbReference>
<dbReference type="PANTHER" id="PTHR46825">
    <property type="entry name" value="D-ALANYL-D-ALANINE-CARBOXYPEPTIDASE/ENDOPEPTIDASE AMPH"/>
    <property type="match status" value="1"/>
</dbReference>
<feature type="compositionally biased region" description="Polar residues" evidence="1">
    <location>
        <begin position="468"/>
        <end position="485"/>
    </location>
</feature>
<dbReference type="PANTHER" id="PTHR46825:SF8">
    <property type="entry name" value="BETA-LACTAMASE-RELATED"/>
    <property type="match status" value="1"/>
</dbReference>
<evidence type="ECO:0000259" key="2">
    <source>
        <dbReference type="Pfam" id="PF00144"/>
    </source>
</evidence>
<organism evidence="3 4">
    <name type="scientific">Rhodococcus spelaei</name>
    <dbReference type="NCBI Taxonomy" id="2546320"/>
    <lineage>
        <taxon>Bacteria</taxon>
        <taxon>Bacillati</taxon>
        <taxon>Actinomycetota</taxon>
        <taxon>Actinomycetes</taxon>
        <taxon>Mycobacteriales</taxon>
        <taxon>Nocardiaceae</taxon>
        <taxon>Rhodococcus</taxon>
    </lineage>
</organism>
<feature type="domain" description="Beta-lactamase-related" evidence="2">
    <location>
        <begin position="124"/>
        <end position="452"/>
    </location>
</feature>
<evidence type="ECO:0000313" key="3">
    <source>
        <dbReference type="EMBL" id="TQF69008.1"/>
    </source>
</evidence>
<dbReference type="Pfam" id="PF00144">
    <property type="entry name" value="Beta-lactamase"/>
    <property type="match status" value="1"/>
</dbReference>
<dbReference type="InterPro" id="IPR050491">
    <property type="entry name" value="AmpC-like"/>
</dbReference>
<evidence type="ECO:0000256" key="1">
    <source>
        <dbReference type="SAM" id="MobiDB-lite"/>
    </source>
</evidence>
<feature type="region of interest" description="Disordered" evidence="1">
    <location>
        <begin position="1"/>
        <end position="40"/>
    </location>
</feature>
<proteinExistence type="predicted"/>
<feature type="region of interest" description="Disordered" evidence="1">
    <location>
        <begin position="462"/>
        <end position="485"/>
    </location>
</feature>